<evidence type="ECO:0000313" key="7">
    <source>
        <dbReference type="Proteomes" id="UP001216595"/>
    </source>
</evidence>
<evidence type="ECO:0000256" key="3">
    <source>
        <dbReference type="ARBA" id="ARBA00022777"/>
    </source>
</evidence>
<dbReference type="PANTHER" id="PTHR37419:SF8">
    <property type="entry name" value="TOXIN YJJJ"/>
    <property type="match status" value="1"/>
</dbReference>
<dbReference type="InterPro" id="IPR012893">
    <property type="entry name" value="HipA-like_C"/>
</dbReference>
<feature type="domain" description="HipA N-terminal subdomain 1" evidence="5">
    <location>
        <begin position="23"/>
        <end position="121"/>
    </location>
</feature>
<accession>A0ABT5I963</accession>
<comment type="similarity">
    <text evidence="1">Belongs to the HipA Ser/Thr kinase family.</text>
</comment>
<evidence type="ECO:0000259" key="4">
    <source>
        <dbReference type="Pfam" id="PF07804"/>
    </source>
</evidence>
<comment type="caution">
    <text evidence="6">The sequence shown here is derived from an EMBL/GenBank/DDBJ whole genome shotgun (WGS) entry which is preliminary data.</text>
</comment>
<dbReference type="Pfam" id="PF07804">
    <property type="entry name" value="HipA_C"/>
    <property type="match status" value="1"/>
</dbReference>
<protein>
    <submittedName>
        <fullName evidence="6">HipA domain-containing protein</fullName>
    </submittedName>
</protein>
<keyword evidence="7" id="KW-1185">Reference proteome</keyword>
<organism evidence="6 7">
    <name type="scientific">Asticcacaulis currens</name>
    <dbReference type="NCBI Taxonomy" id="2984210"/>
    <lineage>
        <taxon>Bacteria</taxon>
        <taxon>Pseudomonadati</taxon>
        <taxon>Pseudomonadota</taxon>
        <taxon>Alphaproteobacteria</taxon>
        <taxon>Caulobacterales</taxon>
        <taxon>Caulobacteraceae</taxon>
        <taxon>Asticcacaulis</taxon>
    </lineage>
</organism>
<dbReference type="PANTHER" id="PTHR37419">
    <property type="entry name" value="SERINE/THREONINE-PROTEIN KINASE TOXIN HIPA"/>
    <property type="match status" value="1"/>
</dbReference>
<dbReference type="InterPro" id="IPR052028">
    <property type="entry name" value="HipA_Ser/Thr_kinase"/>
</dbReference>
<proteinExistence type="inferred from homology"/>
<reference evidence="6 7" key="1">
    <citation type="submission" date="2023-01" db="EMBL/GenBank/DDBJ databases">
        <title>Novel species of the genus Asticcacaulis isolated from rivers.</title>
        <authorList>
            <person name="Lu H."/>
        </authorList>
    </citation>
    <scope>NUCLEOTIDE SEQUENCE [LARGE SCALE GENOMIC DNA]</scope>
    <source>
        <strain evidence="6 7">DXS10W</strain>
    </source>
</reference>
<gene>
    <name evidence="6" type="ORF">PQU94_00380</name>
</gene>
<dbReference type="Proteomes" id="UP001216595">
    <property type="component" value="Unassembled WGS sequence"/>
</dbReference>
<feature type="domain" description="HipA-like C-terminal" evidence="4">
    <location>
        <begin position="165"/>
        <end position="385"/>
    </location>
</feature>
<dbReference type="EMBL" id="JAQQKW010000001">
    <property type="protein sequence ID" value="MDC7692730.1"/>
    <property type="molecule type" value="Genomic_DNA"/>
</dbReference>
<sequence length="418" mass="45459">MTLSPGTPLDVRFRFDEESEALPVARLAMADGRAQLEWAQALLVSGLAPSPLLYPPSPGLHAARSREFEGLHGFLAESLPEDWGQLVLRRRLARLGVRFETLSSPDRLALVGDSGRGALTYRPATTPPAEQMNLDLDRLQAEATAVILGEDTDLIDTLAALAGGSGGARPKVHVGFGADGRISVSDSETAAGHEAWIVKFRAPQDPVDIGPIEAAYADMAIQAGLTMSAHRLLPARQGPGYFATRRFDRPQAGQRLHMISLGGALEIPWRTPSSYDTLLRATLAITRHASDVESAFRRMVFNILACNRDDHVRQHSFLMDRHGQWRLSPAYDLTFSTGPGGEHYLDVEGKGRNPNRRHVMALGKRHGFSTTATSRLIDEVRCAIADWPLHAAQAGVTRASKTEITAAHKAVEACFFAT</sequence>
<dbReference type="InterPro" id="IPR017508">
    <property type="entry name" value="HipA_N1"/>
</dbReference>
<evidence type="ECO:0000259" key="5">
    <source>
        <dbReference type="Pfam" id="PF13657"/>
    </source>
</evidence>
<evidence type="ECO:0000256" key="1">
    <source>
        <dbReference type="ARBA" id="ARBA00010164"/>
    </source>
</evidence>
<name>A0ABT5I963_9CAUL</name>
<evidence type="ECO:0000313" key="6">
    <source>
        <dbReference type="EMBL" id="MDC7692730.1"/>
    </source>
</evidence>
<evidence type="ECO:0000256" key="2">
    <source>
        <dbReference type="ARBA" id="ARBA00022679"/>
    </source>
</evidence>
<dbReference type="RefSeq" id="WP_272739508.1">
    <property type="nucleotide sequence ID" value="NZ_JAQQKW010000001.1"/>
</dbReference>
<keyword evidence="3" id="KW-0418">Kinase</keyword>
<keyword evidence="2" id="KW-0808">Transferase</keyword>
<dbReference type="Pfam" id="PF13657">
    <property type="entry name" value="Couple_hipA"/>
    <property type="match status" value="1"/>
</dbReference>